<feature type="region of interest" description="Disordered" evidence="11">
    <location>
        <begin position="1"/>
        <end position="148"/>
    </location>
</feature>
<dbReference type="PROSITE" id="PS50082">
    <property type="entry name" value="WD_REPEATS_2"/>
    <property type="match status" value="2"/>
</dbReference>
<dbReference type="InterPro" id="IPR015943">
    <property type="entry name" value="WD40/YVTN_repeat-like_dom_sf"/>
</dbReference>
<feature type="compositionally biased region" description="Polar residues" evidence="11">
    <location>
        <begin position="1"/>
        <end position="27"/>
    </location>
</feature>
<dbReference type="SMART" id="SM00320">
    <property type="entry name" value="WD40"/>
    <property type="match status" value="5"/>
</dbReference>
<keyword evidence="9" id="KW-0325">Glycoprotein</keyword>
<dbReference type="PANTHER" id="PTHR22914">
    <property type="entry name" value="CHITIN SYNTHASE"/>
    <property type="match status" value="1"/>
</dbReference>
<feature type="compositionally biased region" description="Polar residues" evidence="11">
    <location>
        <begin position="1064"/>
        <end position="1080"/>
    </location>
</feature>
<keyword evidence="7 12" id="KW-1133">Transmembrane helix</keyword>
<dbReference type="GO" id="GO:0006031">
    <property type="term" value="P:chitin biosynthetic process"/>
    <property type="evidence" value="ECO:0007669"/>
    <property type="project" value="TreeGrafter"/>
</dbReference>
<feature type="compositionally biased region" description="Low complexity" evidence="11">
    <location>
        <begin position="78"/>
        <end position="109"/>
    </location>
</feature>
<evidence type="ECO:0000256" key="1">
    <source>
        <dbReference type="ARBA" id="ARBA00004651"/>
    </source>
</evidence>
<feature type="compositionally biased region" description="Polar residues" evidence="11">
    <location>
        <begin position="61"/>
        <end position="77"/>
    </location>
</feature>
<dbReference type="EMBL" id="JAAAUY010000042">
    <property type="protein sequence ID" value="KAF9336929.1"/>
    <property type="molecule type" value="Genomic_DNA"/>
</dbReference>
<evidence type="ECO:0000313" key="14">
    <source>
        <dbReference type="EMBL" id="KAF9336929.1"/>
    </source>
</evidence>
<proteinExistence type="predicted"/>
<comment type="subcellular location">
    <subcellularLocation>
        <location evidence="1">Cell membrane</location>
        <topology evidence="1">Multi-pass membrane protein</topology>
    </subcellularLocation>
</comment>
<dbReference type="InterPro" id="IPR036322">
    <property type="entry name" value="WD40_repeat_dom_sf"/>
</dbReference>
<feature type="region of interest" description="Disordered" evidence="11">
    <location>
        <begin position="1690"/>
        <end position="1713"/>
    </location>
</feature>
<dbReference type="Pfam" id="PF22997">
    <property type="entry name" value="CHS4"/>
    <property type="match status" value="1"/>
</dbReference>
<feature type="transmembrane region" description="Helical" evidence="12">
    <location>
        <begin position="867"/>
        <end position="895"/>
    </location>
</feature>
<evidence type="ECO:0000256" key="3">
    <source>
        <dbReference type="ARBA" id="ARBA00022475"/>
    </source>
</evidence>
<comment type="caution">
    <text evidence="14">The sequence shown here is derived from an EMBL/GenBank/DDBJ whole genome shotgun (WGS) entry which is preliminary data.</text>
</comment>
<evidence type="ECO:0000256" key="12">
    <source>
        <dbReference type="SAM" id="Phobius"/>
    </source>
</evidence>
<dbReference type="Pfam" id="PF00400">
    <property type="entry name" value="WD40"/>
    <property type="match status" value="2"/>
</dbReference>
<feature type="compositionally biased region" description="Low complexity" evidence="11">
    <location>
        <begin position="1111"/>
        <end position="1129"/>
    </location>
</feature>
<keyword evidence="3" id="KW-1003">Cell membrane</keyword>
<dbReference type="GO" id="GO:0005886">
    <property type="term" value="C:plasma membrane"/>
    <property type="evidence" value="ECO:0007669"/>
    <property type="project" value="UniProtKB-SubCell"/>
</dbReference>
<evidence type="ECO:0000256" key="7">
    <source>
        <dbReference type="ARBA" id="ARBA00022989"/>
    </source>
</evidence>
<dbReference type="GO" id="GO:0030428">
    <property type="term" value="C:cell septum"/>
    <property type="evidence" value="ECO:0007669"/>
    <property type="project" value="TreeGrafter"/>
</dbReference>
<dbReference type="PROSITE" id="PS50294">
    <property type="entry name" value="WD_REPEATS_REGION"/>
    <property type="match status" value="1"/>
</dbReference>
<dbReference type="PANTHER" id="PTHR22914:SF41">
    <property type="entry name" value="CHITIN SYNTHASE 7"/>
    <property type="match status" value="1"/>
</dbReference>
<dbReference type="InterPro" id="IPR029044">
    <property type="entry name" value="Nucleotide-diphossugar_trans"/>
</dbReference>
<evidence type="ECO:0000256" key="9">
    <source>
        <dbReference type="ARBA" id="ARBA00023180"/>
    </source>
</evidence>
<feature type="region of interest" description="Disordered" evidence="11">
    <location>
        <begin position="1013"/>
        <end position="1147"/>
    </location>
</feature>
<gene>
    <name evidence="14" type="ORF">BG006_006899</name>
</gene>
<evidence type="ECO:0000256" key="2">
    <source>
        <dbReference type="ARBA" id="ARBA00012543"/>
    </source>
</evidence>
<feature type="compositionally biased region" description="Pro residues" evidence="11">
    <location>
        <begin position="1332"/>
        <end position="1346"/>
    </location>
</feature>
<feature type="repeat" description="WD" evidence="10">
    <location>
        <begin position="1460"/>
        <end position="1492"/>
    </location>
</feature>
<dbReference type="Pfam" id="PF03142">
    <property type="entry name" value="Chitin_synth_2"/>
    <property type="match status" value="1"/>
</dbReference>
<feature type="compositionally biased region" description="Low complexity" evidence="11">
    <location>
        <begin position="1308"/>
        <end position="1331"/>
    </location>
</feature>
<evidence type="ECO:0000256" key="8">
    <source>
        <dbReference type="ARBA" id="ARBA00023136"/>
    </source>
</evidence>
<evidence type="ECO:0000256" key="6">
    <source>
        <dbReference type="ARBA" id="ARBA00022692"/>
    </source>
</evidence>
<evidence type="ECO:0000256" key="10">
    <source>
        <dbReference type="PROSITE-ProRule" id="PRU00221"/>
    </source>
</evidence>
<feature type="compositionally biased region" description="Polar residues" evidence="11">
    <location>
        <begin position="1101"/>
        <end position="1110"/>
    </location>
</feature>
<dbReference type="CDD" id="cd04190">
    <property type="entry name" value="Chitin_synth_C"/>
    <property type="match status" value="1"/>
</dbReference>
<feature type="transmembrane region" description="Helical" evidence="12">
    <location>
        <begin position="435"/>
        <end position="461"/>
    </location>
</feature>
<keyword evidence="4" id="KW-0328">Glycosyltransferase</keyword>
<feature type="repeat" description="WD" evidence="10">
    <location>
        <begin position="1610"/>
        <end position="1635"/>
    </location>
</feature>
<dbReference type="InterPro" id="IPR004835">
    <property type="entry name" value="Chitin_synth"/>
</dbReference>
<feature type="transmembrane region" description="Helical" evidence="12">
    <location>
        <begin position="198"/>
        <end position="218"/>
    </location>
</feature>
<feature type="compositionally biased region" description="Pro residues" evidence="11">
    <location>
        <begin position="1240"/>
        <end position="1260"/>
    </location>
</feature>
<dbReference type="Gene3D" id="2.130.10.10">
    <property type="entry name" value="YVTN repeat-like/Quinoprotein amine dehydrogenase"/>
    <property type="match status" value="1"/>
</dbReference>
<keyword evidence="15" id="KW-1185">Reference proteome</keyword>
<keyword evidence="10" id="KW-0853">WD repeat</keyword>
<evidence type="ECO:0000313" key="15">
    <source>
        <dbReference type="Proteomes" id="UP000696485"/>
    </source>
</evidence>
<feature type="compositionally biased region" description="Low complexity" evidence="11">
    <location>
        <begin position="1263"/>
        <end position="1284"/>
    </location>
</feature>
<dbReference type="GO" id="GO:0004100">
    <property type="term" value="F:chitin synthase activity"/>
    <property type="evidence" value="ECO:0007669"/>
    <property type="project" value="UniProtKB-EC"/>
</dbReference>
<feature type="compositionally biased region" description="Basic and acidic residues" evidence="11">
    <location>
        <begin position="49"/>
        <end position="60"/>
    </location>
</feature>
<evidence type="ECO:0000259" key="13">
    <source>
        <dbReference type="Pfam" id="PF22997"/>
    </source>
</evidence>
<dbReference type="Proteomes" id="UP000696485">
    <property type="component" value="Unassembled WGS sequence"/>
</dbReference>
<feature type="compositionally biased region" description="Polar residues" evidence="11">
    <location>
        <begin position="1035"/>
        <end position="1046"/>
    </location>
</feature>
<evidence type="ECO:0000256" key="5">
    <source>
        <dbReference type="ARBA" id="ARBA00022679"/>
    </source>
</evidence>
<feature type="compositionally biased region" description="Low complexity" evidence="11">
    <location>
        <begin position="1702"/>
        <end position="1713"/>
    </location>
</feature>
<evidence type="ECO:0000256" key="11">
    <source>
        <dbReference type="SAM" id="MobiDB-lite"/>
    </source>
</evidence>
<name>A0A9P5SUA6_9FUNG</name>
<feature type="region of interest" description="Disordered" evidence="11">
    <location>
        <begin position="1162"/>
        <end position="1354"/>
    </location>
</feature>
<dbReference type="InterPro" id="IPR054295">
    <property type="entry name" value="CHS4-like_dom"/>
</dbReference>
<dbReference type="SUPFAM" id="SSF50978">
    <property type="entry name" value="WD40 repeat-like"/>
    <property type="match status" value="1"/>
</dbReference>
<organism evidence="14 15">
    <name type="scientific">Podila minutissima</name>
    <dbReference type="NCBI Taxonomy" id="64525"/>
    <lineage>
        <taxon>Eukaryota</taxon>
        <taxon>Fungi</taxon>
        <taxon>Fungi incertae sedis</taxon>
        <taxon>Mucoromycota</taxon>
        <taxon>Mortierellomycotina</taxon>
        <taxon>Mortierellomycetes</taxon>
        <taxon>Mortierellales</taxon>
        <taxon>Mortierellaceae</taxon>
        <taxon>Podila</taxon>
    </lineage>
</organism>
<dbReference type="EC" id="2.4.1.16" evidence="2"/>
<dbReference type="SUPFAM" id="SSF53448">
    <property type="entry name" value="Nucleotide-diphospho-sugar transferases"/>
    <property type="match status" value="1"/>
</dbReference>
<evidence type="ECO:0000256" key="4">
    <source>
        <dbReference type="ARBA" id="ARBA00022676"/>
    </source>
</evidence>
<sequence>MSSPSNDSQPQLNQSASGSKVSRNRSLTRPERQRPKQGMLNRTSSSSQKTDHIGFHDKNDSTGNLIQSISNKGLSSSAAAQAARQQQEQRTRIQQANQPQQPQQALQRPRGPRRTSTLKRAASRGQRQPDGSFLPPPQRRPSTLAKAKKKLQERDIELTAWVVVSRIFTCCLPSSLLRCCNSKKFSREQVIQAWREKVTLCMIIFLVCGTLGFIIFGLNPVLCPNDSPPKSYSTLPTNGRPAQKNNHIDSVIVRGAVYPIEDMQGYLRNQKPPVIMSKDYQARDISALFYDNSRPCAAYPRVNVTNVQCVVPNPYNNTPIVAKPCLDMQQFLSRGPKSSGRLSFLWTDIADTSRHDFDNLVIYDGKIFNVTEYVNGNPAFGSEVDSVLRRSLRKDSSLLFSRTDNRKKALGCLQATSEVGVLENTTMGCFAAKTIMLTTMICVCMVVIIKFLMALSFSWFLSYRLTEKPRTVLKSSKKEQEELNKSNNNGQDLARVRSRHAANRKNPYTVMLVTCYSEGENSIRTTLDSLANTSYSTKHKLMMIICDGIVRGHGNKMTTPDIVVNMLDLAPGNESPKASSYLAVADGEKQHNMAKVYAGHYVYKKKRVPTVVIVKCGNPLEKDATKPGNRGKRDSQLIVMSFFQRVLFADRFTELDFEVFHKIHSLMNIWPDKFELCLMVDADTMVKGDSLSYMVTAMQNDHTIMGLCGETKIANKTSSWVTAIQVFEYYISHHLGKAFESVFGGVTCLPGCFCMYRLKAPKNDSWVPILANPEIIEEYNQNIVSTLHEKNLLLLGEDRYLTTLMLRTFPKRQMVFVPQAQCKTVVPDTFNVLLSQRRRWINSTIHNLLELVLVTDLCGIAFLSMQFVVLLELIGTVVLPASILFAVGMIAYAIIEGSMSIVPLILILVVIGLPAVLIVLTTRRWIYILWMLIYLISLPLWNFVLPLYSFWHFDDFSWGETRKVANQKRKSGQDHGDAEGVFESGSIIMRKWEEWEKERLKAMGYRIQKRHSADRGINDLPPPAASTMDLHSPKKTNSNSNLSGSRSMGHASARPGSMAPQSIAAASTPSLGTTLTNSAGSLRVGTPTGQRPFSSVPVPMPQSTPNLVLTPQQQQQRQSMAMSRSMMGRPRPHPQSQIMNNQPPPGSMGPGQAFELAPMNYPPGPPRASFMPPGSMPGGRPPGEPGFDARHSMQAPSPNFGPMASPRPRPMGSQSPGPGLVRAMTSRSPPPQGGAGYMGPPRPRPPPFSGPIGHPPPPPLLFSNNYQQPPSSPQPNNGPSGGSYPLPPESNGSQQHRTMPGDRHSRLSETSAQSGLSSSGQSAAHGSAATAPAPPSSVPYPAPPMPTTGGDDDEEGIIVLSDEFQIPVQNKQSKYELFEPPNDAISAVVFHPSKPEVLMVSSWDKSVALYDTVKNHQTSKYYHQAAVLDCCFGEGMEAYSGGLDRTVKMHDFASGKDTVLGSHDDAVRAMAYSTANNFLVTGSWDKTIGTWDHRAGGSEGNHNLGKYHQPEKIFSLDVCDQKLVVAMAGRHVFIYDLRNMKETLQRRESSLKYQTRMVRCMRDGLGYASSSIEGRVAVEFFDPSAESQAKKYAFKCHRMTIDGTETIYPVNALAYHPIHGTFASGGSDGGVTLWDGFNKKRLRQYPRYPTSVSSLSWSCDGKTLAVASSYTYDEGEKDHAPDQIFLRSISDQEARPKTLPPSSASSAAVPRVI</sequence>
<keyword evidence="6 12" id="KW-0812">Transmembrane</keyword>
<reference evidence="14" key="1">
    <citation type="journal article" date="2020" name="Fungal Divers.">
        <title>Resolving the Mortierellaceae phylogeny through synthesis of multi-gene phylogenetics and phylogenomics.</title>
        <authorList>
            <person name="Vandepol N."/>
            <person name="Liber J."/>
            <person name="Desiro A."/>
            <person name="Na H."/>
            <person name="Kennedy M."/>
            <person name="Barry K."/>
            <person name="Grigoriev I.V."/>
            <person name="Miller A.N."/>
            <person name="O'Donnell K."/>
            <person name="Stajich J.E."/>
            <person name="Bonito G."/>
        </authorList>
    </citation>
    <scope>NUCLEOTIDE SEQUENCE</scope>
    <source>
        <strain evidence="14">NVP1</strain>
    </source>
</reference>
<keyword evidence="5" id="KW-0808">Transferase</keyword>
<accession>A0A9P5SUA6</accession>
<feature type="transmembrane region" description="Helical" evidence="12">
    <location>
        <begin position="927"/>
        <end position="951"/>
    </location>
</feature>
<dbReference type="InterPro" id="IPR001680">
    <property type="entry name" value="WD40_rpt"/>
</dbReference>
<feature type="transmembrane region" description="Helical" evidence="12">
    <location>
        <begin position="901"/>
        <end position="920"/>
    </location>
</feature>
<protein>
    <recommendedName>
        <fullName evidence="2">chitin synthase</fullName>
        <ecNumber evidence="2">2.4.1.16</ecNumber>
    </recommendedName>
</protein>
<feature type="domain" description="Chitin synthase 4-like" evidence="13">
    <location>
        <begin position="344"/>
        <end position="420"/>
    </location>
</feature>
<keyword evidence="8 12" id="KW-0472">Membrane</keyword>